<dbReference type="CDD" id="cd01347">
    <property type="entry name" value="ligand_gated_channel"/>
    <property type="match status" value="1"/>
</dbReference>
<dbReference type="InterPro" id="IPR008969">
    <property type="entry name" value="CarboxyPept-like_regulatory"/>
</dbReference>
<keyword evidence="12" id="KW-0675">Receptor</keyword>
<keyword evidence="11 14" id="KW-0472">Membrane</keyword>
<dbReference type="Gene3D" id="2.40.170.20">
    <property type="entry name" value="TonB-dependent receptor, beta-barrel domain"/>
    <property type="match status" value="1"/>
</dbReference>
<dbReference type="Pfam" id="PF00593">
    <property type="entry name" value="TonB_dep_Rec_b-barrel"/>
    <property type="match status" value="1"/>
</dbReference>
<dbReference type="EMBL" id="FORU01000002">
    <property type="protein sequence ID" value="SFI98481.1"/>
    <property type="molecule type" value="Genomic_DNA"/>
</dbReference>
<evidence type="ECO:0000256" key="11">
    <source>
        <dbReference type="ARBA" id="ARBA00023136"/>
    </source>
</evidence>
<dbReference type="PROSITE" id="PS01156">
    <property type="entry name" value="TONB_DEPENDENT_REC_2"/>
    <property type="match status" value="1"/>
</dbReference>
<feature type="domain" description="TonB-dependent receptor-like beta-barrel" evidence="16">
    <location>
        <begin position="308"/>
        <end position="766"/>
    </location>
</feature>
<evidence type="ECO:0000256" key="15">
    <source>
        <dbReference type="RuleBase" id="RU003357"/>
    </source>
</evidence>
<name>A0A1I3MNG6_9FLAO</name>
<organism evidence="18 19">
    <name type="scientific">Myroides guanonis</name>
    <dbReference type="NCBI Taxonomy" id="1150112"/>
    <lineage>
        <taxon>Bacteria</taxon>
        <taxon>Pseudomonadati</taxon>
        <taxon>Bacteroidota</taxon>
        <taxon>Flavobacteriia</taxon>
        <taxon>Flavobacteriales</taxon>
        <taxon>Flavobacteriaceae</taxon>
        <taxon>Myroides</taxon>
    </lineage>
</organism>
<dbReference type="InterPro" id="IPR012910">
    <property type="entry name" value="Plug_dom"/>
</dbReference>
<dbReference type="InterPro" id="IPR037066">
    <property type="entry name" value="Plug_dom_sf"/>
</dbReference>
<evidence type="ECO:0000256" key="9">
    <source>
        <dbReference type="ARBA" id="ARBA00023065"/>
    </source>
</evidence>
<dbReference type="GO" id="GO:0015891">
    <property type="term" value="P:siderophore transport"/>
    <property type="evidence" value="ECO:0007669"/>
    <property type="project" value="InterPro"/>
</dbReference>
<proteinExistence type="inferred from homology"/>
<protein>
    <submittedName>
        <fullName evidence="18">Iron complex outermembrane recepter protein</fullName>
    </submittedName>
</protein>
<keyword evidence="4 14" id="KW-1134">Transmembrane beta strand</keyword>
<keyword evidence="7" id="KW-0732">Signal</keyword>
<dbReference type="RefSeq" id="WP_090677969.1">
    <property type="nucleotide sequence ID" value="NZ_FORU01000002.1"/>
</dbReference>
<dbReference type="GO" id="GO:0009279">
    <property type="term" value="C:cell outer membrane"/>
    <property type="evidence" value="ECO:0007669"/>
    <property type="project" value="UniProtKB-SubCell"/>
</dbReference>
<evidence type="ECO:0000256" key="4">
    <source>
        <dbReference type="ARBA" id="ARBA00022452"/>
    </source>
</evidence>
<dbReference type="Gene3D" id="2.170.130.10">
    <property type="entry name" value="TonB-dependent receptor, plug domain"/>
    <property type="match status" value="1"/>
</dbReference>
<comment type="subcellular location">
    <subcellularLocation>
        <location evidence="1 14">Cell outer membrane</location>
        <topology evidence="1 14">Multi-pass membrane protein</topology>
    </subcellularLocation>
</comment>
<dbReference type="Pfam" id="PF13715">
    <property type="entry name" value="CarbopepD_reg_2"/>
    <property type="match status" value="1"/>
</dbReference>
<evidence type="ECO:0000256" key="1">
    <source>
        <dbReference type="ARBA" id="ARBA00004571"/>
    </source>
</evidence>
<sequence>MKLLQSILLTLFVISLGFGQTGIVKGKVVDENNKPIGFVTVYVNETNIGVHTNDKGEYKLQKIGNGTHTINAVLIGYESVSRILVVKENETIQNFTLKASTNELDAIELYSRSNKNEKKVQNLTRLPLKIKDQVQSISIVSDAVIKEQGALSITDAARNVAGVTQFASYGGVRESMSIRGYRGTPVLRNGVVMDSDFRTGAGVVDMQGIESIQVIKGSAAIGQGIGNGLGSAGGVINMVTKTPNFRNQTEVAFRTGSWNQIRPTIDFEQILDKAKTVSFRFNGAYEKGDGFRKNVEHEKFYVNPSLEWRPDDKTSIILEMDYLNSDATPDNGTVNLGPDSQNGLYKMPKDNFLGFKENNYNVKAMTYTARVQRQLTDKLSLNVTSVTSNAESETLGLGLSIFKNTPELRARNVSKSYRDDKNSLFQIDLVGRDIQTGFLKHTFQIGFDYREGRLGTETFKTFKDGVEIDKGKYVDVVDVTKPIDNDLPSDVRFEGQGEVVEVTPTIGFMVQDYLHFSDQLKLMLGIRYSRMNGNMKENATIDRWNPLVGIILSPTENINTFVSYTTTTNLRTSSNALFGGGFAGASDTKQLEFGFKSDWLNERLGVNFTYFFINNSGLSAQYYENNLPLDKTFILAGDLKRNGFELDVTGRITNNLEVMLGYANLIARYTDSPAYVEGSAPMNAPEHTANGWLHYRFLQGALKGLSIGAGAYFVGERPVNEHQMVSDGHGTEPGVKPFDMPDYTTVNAQIGYAYKGASLRVFFNNIFDKTGYTSYYRGGYINETDPRNVAVQLSYKF</sequence>
<dbReference type="PROSITE" id="PS52016">
    <property type="entry name" value="TONB_DEPENDENT_REC_3"/>
    <property type="match status" value="1"/>
</dbReference>
<keyword evidence="10 15" id="KW-0798">TonB box</keyword>
<evidence type="ECO:0000256" key="8">
    <source>
        <dbReference type="ARBA" id="ARBA00023004"/>
    </source>
</evidence>
<evidence type="ECO:0000256" key="13">
    <source>
        <dbReference type="ARBA" id="ARBA00023237"/>
    </source>
</evidence>
<evidence type="ECO:0000256" key="6">
    <source>
        <dbReference type="ARBA" id="ARBA00022692"/>
    </source>
</evidence>
<evidence type="ECO:0000313" key="19">
    <source>
        <dbReference type="Proteomes" id="UP000243887"/>
    </source>
</evidence>
<dbReference type="SUPFAM" id="SSF49464">
    <property type="entry name" value="Carboxypeptidase regulatory domain-like"/>
    <property type="match status" value="1"/>
</dbReference>
<dbReference type="InterPro" id="IPR000531">
    <property type="entry name" value="Beta-barrel_TonB"/>
</dbReference>
<dbReference type="PANTHER" id="PTHR32552:SF68">
    <property type="entry name" value="FERRICHROME OUTER MEMBRANE TRANSPORTER_PHAGE RECEPTOR"/>
    <property type="match status" value="1"/>
</dbReference>
<gene>
    <name evidence="18" type="ORF">SAMN04487893_102204</name>
</gene>
<dbReference type="Proteomes" id="UP000243887">
    <property type="component" value="Unassembled WGS sequence"/>
</dbReference>
<evidence type="ECO:0000256" key="10">
    <source>
        <dbReference type="ARBA" id="ARBA00023077"/>
    </source>
</evidence>
<dbReference type="InterPro" id="IPR010917">
    <property type="entry name" value="TonB_rcpt_CS"/>
</dbReference>
<evidence type="ECO:0000256" key="3">
    <source>
        <dbReference type="ARBA" id="ARBA00022448"/>
    </source>
</evidence>
<dbReference type="InterPro" id="IPR039426">
    <property type="entry name" value="TonB-dep_rcpt-like"/>
</dbReference>
<evidence type="ECO:0000256" key="2">
    <source>
        <dbReference type="ARBA" id="ARBA00009810"/>
    </source>
</evidence>
<feature type="domain" description="TonB-dependent receptor plug" evidence="17">
    <location>
        <begin position="130"/>
        <end position="227"/>
    </location>
</feature>
<keyword evidence="8" id="KW-0408">Iron</keyword>
<dbReference type="NCBIfam" id="TIGR01783">
    <property type="entry name" value="TonB-siderophor"/>
    <property type="match status" value="1"/>
</dbReference>
<evidence type="ECO:0000313" key="18">
    <source>
        <dbReference type="EMBL" id="SFI98481.1"/>
    </source>
</evidence>
<dbReference type="SUPFAM" id="SSF56935">
    <property type="entry name" value="Porins"/>
    <property type="match status" value="1"/>
</dbReference>
<dbReference type="PANTHER" id="PTHR32552">
    <property type="entry name" value="FERRICHROME IRON RECEPTOR-RELATED"/>
    <property type="match status" value="1"/>
</dbReference>
<dbReference type="OrthoDB" id="9775095at2"/>
<dbReference type="STRING" id="1150112.SAMN04487893_102204"/>
<evidence type="ECO:0000259" key="16">
    <source>
        <dbReference type="Pfam" id="PF00593"/>
    </source>
</evidence>
<keyword evidence="9" id="KW-0406">Ion transport</keyword>
<keyword evidence="6 14" id="KW-0812">Transmembrane</keyword>
<evidence type="ECO:0000256" key="5">
    <source>
        <dbReference type="ARBA" id="ARBA00022496"/>
    </source>
</evidence>
<keyword evidence="5" id="KW-0410">Iron transport</keyword>
<comment type="similarity">
    <text evidence="2 14 15">Belongs to the TonB-dependent receptor family.</text>
</comment>
<accession>A0A1I3MNG6</accession>
<evidence type="ECO:0000256" key="14">
    <source>
        <dbReference type="PROSITE-ProRule" id="PRU01360"/>
    </source>
</evidence>
<evidence type="ECO:0000256" key="7">
    <source>
        <dbReference type="ARBA" id="ARBA00022729"/>
    </source>
</evidence>
<evidence type="ECO:0000259" key="17">
    <source>
        <dbReference type="Pfam" id="PF07715"/>
    </source>
</evidence>
<dbReference type="Gene3D" id="2.60.40.1120">
    <property type="entry name" value="Carboxypeptidase-like, regulatory domain"/>
    <property type="match status" value="1"/>
</dbReference>
<dbReference type="AlphaFoldDB" id="A0A1I3MNG6"/>
<dbReference type="InterPro" id="IPR010105">
    <property type="entry name" value="TonB_sidphr_rcpt"/>
</dbReference>
<evidence type="ECO:0000256" key="12">
    <source>
        <dbReference type="ARBA" id="ARBA00023170"/>
    </source>
</evidence>
<keyword evidence="13 14" id="KW-0998">Cell outer membrane</keyword>
<dbReference type="GO" id="GO:0015344">
    <property type="term" value="F:siderophore uptake transmembrane transporter activity"/>
    <property type="evidence" value="ECO:0007669"/>
    <property type="project" value="TreeGrafter"/>
</dbReference>
<keyword evidence="19" id="KW-1185">Reference proteome</keyword>
<dbReference type="InterPro" id="IPR036942">
    <property type="entry name" value="Beta-barrel_TonB_sf"/>
</dbReference>
<keyword evidence="3 14" id="KW-0813">Transport</keyword>
<reference evidence="19" key="1">
    <citation type="submission" date="2016-10" db="EMBL/GenBank/DDBJ databases">
        <authorList>
            <person name="Varghese N."/>
            <person name="Submissions S."/>
        </authorList>
    </citation>
    <scope>NUCLEOTIDE SEQUENCE [LARGE SCALE GENOMIC DNA]</scope>
    <source>
        <strain evidence="19">DSM 26542</strain>
    </source>
</reference>
<dbReference type="Pfam" id="PF07715">
    <property type="entry name" value="Plug"/>
    <property type="match status" value="1"/>
</dbReference>
<dbReference type="GO" id="GO:0038023">
    <property type="term" value="F:signaling receptor activity"/>
    <property type="evidence" value="ECO:0007669"/>
    <property type="project" value="InterPro"/>
</dbReference>